<protein>
    <submittedName>
        <fullName evidence="1">Uncharacterized protein</fullName>
    </submittedName>
</protein>
<reference evidence="1 2" key="1">
    <citation type="submission" date="2019-12" db="EMBL/GenBank/DDBJ databases">
        <authorList>
            <person name="Scholz U."/>
            <person name="Mascher M."/>
            <person name="Fiebig A."/>
        </authorList>
    </citation>
    <scope>NUCLEOTIDE SEQUENCE</scope>
</reference>
<keyword evidence="2" id="KW-1185">Reference proteome</keyword>
<name>A0A7I8JS43_SPIIN</name>
<dbReference type="EMBL" id="LR743604">
    <property type="protein sequence ID" value="CAA2633900.1"/>
    <property type="molecule type" value="Genomic_DNA"/>
</dbReference>
<sequence>MKKVPSLSAKACESSTGTALRCRRSALLPTSMITMLASVWSLSSFSHRPTLSNVASLMTLSPTRILRVANSTPMVDLDSRLNSLRVKRDKRFDLPTPESPISTTLNR</sequence>
<evidence type="ECO:0000313" key="1">
    <source>
        <dbReference type="EMBL" id="CAA2633900.1"/>
    </source>
</evidence>
<dbReference type="Proteomes" id="UP001189122">
    <property type="component" value="Unassembled WGS sequence"/>
</dbReference>
<accession>A0A7I8JS43</accession>
<organism evidence="1">
    <name type="scientific">Spirodela intermedia</name>
    <name type="common">Intermediate duckweed</name>
    <dbReference type="NCBI Taxonomy" id="51605"/>
    <lineage>
        <taxon>Eukaryota</taxon>
        <taxon>Viridiplantae</taxon>
        <taxon>Streptophyta</taxon>
        <taxon>Embryophyta</taxon>
        <taxon>Tracheophyta</taxon>
        <taxon>Spermatophyta</taxon>
        <taxon>Magnoliopsida</taxon>
        <taxon>Liliopsida</taxon>
        <taxon>Araceae</taxon>
        <taxon>Lemnoideae</taxon>
        <taxon>Spirodela</taxon>
    </lineage>
</organism>
<proteinExistence type="predicted"/>
<dbReference type="EMBL" id="CACRZD030000017">
    <property type="protein sequence ID" value="CAA6672959.1"/>
    <property type="molecule type" value="Genomic_DNA"/>
</dbReference>
<dbReference type="AlphaFoldDB" id="A0A7I8JS43"/>
<gene>
    <name evidence="1" type="ORF">SI7747_17019375</name>
</gene>
<evidence type="ECO:0000313" key="2">
    <source>
        <dbReference type="Proteomes" id="UP001189122"/>
    </source>
</evidence>